<organism evidence="2 3">
    <name type="scientific">Aeribacillus pallidus</name>
    <dbReference type="NCBI Taxonomy" id="33936"/>
    <lineage>
        <taxon>Bacteria</taxon>
        <taxon>Bacillati</taxon>
        <taxon>Bacillota</taxon>
        <taxon>Bacilli</taxon>
        <taxon>Bacillales</taxon>
        <taxon>Bacillaceae</taxon>
        <taxon>Aeribacillus</taxon>
    </lineage>
</organism>
<dbReference type="EMBL" id="CP017703">
    <property type="protein sequence ID" value="ASS89428.1"/>
    <property type="molecule type" value="Genomic_DNA"/>
</dbReference>
<reference evidence="2 3" key="1">
    <citation type="submission" date="2016-10" db="EMBL/GenBank/DDBJ databases">
        <title>The whole genome sequencing and assembly of Aeribacillus pallidus KCTC3564 strain.</title>
        <authorList>
            <person name="Lee Y.-J."/>
            <person name="Park M.-K."/>
            <person name="Yi H."/>
            <person name="Bahn Y.-S."/>
            <person name="Kim J.F."/>
            <person name="Lee D.-W."/>
        </authorList>
    </citation>
    <scope>NUCLEOTIDE SEQUENCE [LARGE SCALE GENOMIC DNA]</scope>
    <source>
        <strain evidence="2 3">KCTC3564</strain>
    </source>
</reference>
<dbReference type="KEGG" id="apak:AP3564_00120"/>
<dbReference type="Proteomes" id="UP000214606">
    <property type="component" value="Chromosome"/>
</dbReference>
<gene>
    <name evidence="1" type="ORF">AP3564_00120</name>
    <name evidence="2" type="ORF">AP3564_03400</name>
</gene>
<protein>
    <submittedName>
        <fullName evidence="2">Uncharacterized protein</fullName>
    </submittedName>
</protein>
<evidence type="ECO:0000313" key="3">
    <source>
        <dbReference type="Proteomes" id="UP000214606"/>
    </source>
</evidence>
<dbReference type="AlphaFoldDB" id="A0A223E2E8"/>
<proteinExistence type="predicted"/>
<dbReference type="KEGG" id="apak:AP3564_03400"/>
<dbReference type="EMBL" id="CP017703">
    <property type="protein sequence ID" value="ASS88876.1"/>
    <property type="molecule type" value="Genomic_DNA"/>
</dbReference>
<dbReference type="RefSeq" id="WP_094244287.1">
    <property type="nucleotide sequence ID" value="NZ_CP017703.1"/>
</dbReference>
<dbReference type="InterPro" id="IPR057808">
    <property type="entry name" value="YxiG"/>
</dbReference>
<accession>A0A223E2E8</accession>
<dbReference type="Pfam" id="PF24711">
    <property type="entry name" value="YxiG"/>
    <property type="match status" value="1"/>
</dbReference>
<evidence type="ECO:0000313" key="2">
    <source>
        <dbReference type="EMBL" id="ASS89428.1"/>
    </source>
</evidence>
<evidence type="ECO:0000313" key="1">
    <source>
        <dbReference type="EMBL" id="ASS88876.1"/>
    </source>
</evidence>
<sequence>MGNADIQKILDKLWGAEILDTQVDLLNDIIKFKIKITDDKVVKFHEIAFIDVSSFYFVKDSEEFRFNFYDREKVDFLELTSIHYQNEPLGELHFCLPNEEEWSKQYHSKVNIIIEIWDSILLIETRKISLDGKIITQLSQ</sequence>
<name>A0A223E2E8_9BACI</name>